<proteinExistence type="predicted"/>
<name>A0A916QDV6_9BACL</name>
<dbReference type="Proteomes" id="UP000654993">
    <property type="component" value="Unassembled WGS sequence"/>
</dbReference>
<dbReference type="AlphaFoldDB" id="A0A916QDV6"/>
<dbReference type="PANTHER" id="PTHR30217:SF7">
    <property type="entry name" value="TRNA HYDROXYLATION PROTEIN P2"/>
    <property type="match status" value="1"/>
</dbReference>
<gene>
    <name evidence="1" type="primary">yrrN</name>
    <name evidence="1" type="ORF">PRECH8_22230</name>
</gene>
<protein>
    <submittedName>
        <fullName evidence="1">Protease YrrN</fullName>
    </submittedName>
</protein>
<evidence type="ECO:0000313" key="2">
    <source>
        <dbReference type="Proteomes" id="UP000654993"/>
    </source>
</evidence>
<comment type="caution">
    <text evidence="1">The sequence shown here is derived from an EMBL/GenBank/DDBJ whole genome shotgun (WGS) entry which is preliminary data.</text>
</comment>
<dbReference type="Pfam" id="PF01136">
    <property type="entry name" value="Peptidase_U32"/>
    <property type="match status" value="1"/>
</dbReference>
<dbReference type="GO" id="GO:0006508">
    <property type="term" value="P:proteolysis"/>
    <property type="evidence" value="ECO:0007669"/>
    <property type="project" value="UniProtKB-KW"/>
</dbReference>
<dbReference type="InterPro" id="IPR051454">
    <property type="entry name" value="RNA/ubiquinone_mod_enzymes"/>
</dbReference>
<sequence>MKDYEKHSGSDYRPELVISAGSLDDVEKYIAAGADAVTIGDMAFAERLPGSMTAEEIAQAVSFAHDHQAKVYVSVNKIFHHDTLSGLPDYLRRLAECEVDAIIFGDPAVLINVQELKLPLRLHWSAEMTTTNYQTANYWSAKGAKRSILARELNMEEIAEFKRHADHEVQIQVHGMTNIYHSKRKLVQHYMAHKGKRLLPVHEEGKILYLIEEERPDERYPIIETESGTHIMSSEDYCMLECLDELMEHRIDAFYIEALLKSQKYNETVIRMYRQAIDAYTADPENYEFKEEWLDAIHELQDPGRELTFGFLFKQQVY</sequence>
<accession>A0A916QDV6</accession>
<dbReference type="InterPro" id="IPR001539">
    <property type="entry name" value="Peptidase_U32"/>
</dbReference>
<dbReference type="RefSeq" id="WP_242457549.1">
    <property type="nucleotide sequence ID" value="NZ_BMAQ01000030.1"/>
</dbReference>
<organism evidence="1 2">
    <name type="scientific">Insulibacter thermoxylanivorax</name>
    <dbReference type="NCBI Taxonomy" id="2749268"/>
    <lineage>
        <taxon>Bacteria</taxon>
        <taxon>Bacillati</taxon>
        <taxon>Bacillota</taxon>
        <taxon>Bacilli</taxon>
        <taxon>Bacillales</taxon>
        <taxon>Paenibacillaceae</taxon>
        <taxon>Insulibacter</taxon>
    </lineage>
</organism>
<keyword evidence="2" id="KW-1185">Reference proteome</keyword>
<evidence type="ECO:0000313" key="1">
    <source>
        <dbReference type="EMBL" id="GFR38927.1"/>
    </source>
</evidence>
<keyword evidence="1" id="KW-0378">Hydrolase</keyword>
<reference evidence="1" key="2">
    <citation type="journal article" date="2021" name="Data Brief">
        <title>Draft genome sequence data of the facultative, thermophilic, xylanolytic bacterium Paenibacillus sp. strain DA-C8.</title>
        <authorList>
            <person name="Chhe C."/>
            <person name="Uke A."/>
            <person name="Baramee S."/>
            <person name="Ungkulpasvich U."/>
            <person name="Tachaapaikoon C."/>
            <person name="Pason P."/>
            <person name="Waeonukul R."/>
            <person name="Ratanakhanokchai K."/>
            <person name="Kosugi A."/>
        </authorList>
    </citation>
    <scope>NUCLEOTIDE SEQUENCE</scope>
    <source>
        <strain evidence="1">DA-C8</strain>
    </source>
</reference>
<dbReference type="GO" id="GO:0008233">
    <property type="term" value="F:peptidase activity"/>
    <property type="evidence" value="ECO:0007669"/>
    <property type="project" value="UniProtKB-KW"/>
</dbReference>
<dbReference type="EMBL" id="BMAQ01000030">
    <property type="protein sequence ID" value="GFR38927.1"/>
    <property type="molecule type" value="Genomic_DNA"/>
</dbReference>
<keyword evidence="1" id="KW-0645">Protease</keyword>
<dbReference type="PANTHER" id="PTHR30217">
    <property type="entry name" value="PEPTIDASE U32 FAMILY"/>
    <property type="match status" value="1"/>
</dbReference>
<reference evidence="1" key="1">
    <citation type="submission" date="2020-08" db="EMBL/GenBank/DDBJ databases">
        <authorList>
            <person name="Uke A."/>
            <person name="Chhe C."/>
            <person name="Baramee S."/>
            <person name="Kosugi A."/>
        </authorList>
    </citation>
    <scope>NUCLEOTIDE SEQUENCE</scope>
    <source>
        <strain evidence="1">DA-C8</strain>
    </source>
</reference>